<name>A0A431E8B8_CAMJU</name>
<comment type="caution">
    <text evidence="1">The sequence shown here is derived from an EMBL/GenBank/DDBJ whole genome shotgun (WGS) entry which is preliminary data.</text>
</comment>
<accession>A0A431E8B8</accession>
<dbReference type="Proteomes" id="UP000288507">
    <property type="component" value="Unassembled WGS sequence"/>
</dbReference>
<reference evidence="1 2" key="1">
    <citation type="journal article" date="2019" name="Appl. Environ. Microbiol.">
        <title>Population genetics and characterization of Campylobacter jejuni isolates in western jackdaws and game birds in Finland.</title>
        <authorList>
            <person name="Kovanen S."/>
            <person name="Rossi M."/>
            <person name="Pohja-Mykra M."/>
            <person name="Nieminen T."/>
            <person name="Raunio-Saarnisto M."/>
            <person name="Sauvala M."/>
            <person name="Fredriksson-Ahomaa M."/>
            <person name="Hanninen M.L."/>
            <person name="Kivisto R."/>
        </authorList>
    </citation>
    <scope>NUCLEOTIDE SEQUENCE [LARGE SCALE GENOMIC DNA]</scope>
    <source>
        <strain evidence="1 2">CB313</strain>
    </source>
</reference>
<dbReference type="AlphaFoldDB" id="A0A431E8B8"/>
<evidence type="ECO:0000313" key="1">
    <source>
        <dbReference type="EMBL" id="RTJ77653.1"/>
    </source>
</evidence>
<dbReference type="EMBL" id="PRBV01000045">
    <property type="protein sequence ID" value="RTJ77653.1"/>
    <property type="molecule type" value="Genomic_DNA"/>
</dbReference>
<evidence type="ECO:0000313" key="2">
    <source>
        <dbReference type="Proteomes" id="UP000288507"/>
    </source>
</evidence>
<dbReference type="RefSeq" id="WP_126232590.1">
    <property type="nucleotide sequence ID" value="NZ_PRBV01000045.1"/>
</dbReference>
<gene>
    <name evidence="1" type="ORF">C3H57_10235</name>
</gene>
<organism evidence="1 2">
    <name type="scientific">Campylobacter jejuni</name>
    <dbReference type="NCBI Taxonomy" id="197"/>
    <lineage>
        <taxon>Bacteria</taxon>
        <taxon>Pseudomonadati</taxon>
        <taxon>Campylobacterota</taxon>
        <taxon>Epsilonproteobacteria</taxon>
        <taxon>Campylobacterales</taxon>
        <taxon>Campylobacteraceae</taxon>
        <taxon>Campylobacter</taxon>
    </lineage>
</organism>
<sequence>MEELSNEERDMLSGVLDIEDEDEQLYLVQYHIDLDGGFGDAIETVKPVCLFRSENLANEYVKKHSKPEVYDRPYDELYRGKLSVVKISLLNSTDIEPTELMRS</sequence>
<protein>
    <submittedName>
        <fullName evidence="1">Uncharacterized protein</fullName>
    </submittedName>
</protein>
<proteinExistence type="predicted"/>